<evidence type="ECO:0000313" key="1">
    <source>
        <dbReference type="EMBL" id="RCV59295.1"/>
    </source>
</evidence>
<reference evidence="1 2" key="1">
    <citation type="submission" date="2018-04" db="EMBL/GenBank/DDBJ databases">
        <title>Novel actinobacteria from marine sediment.</title>
        <authorList>
            <person name="Ng Z.Y."/>
            <person name="Tan G.Y.A."/>
        </authorList>
    </citation>
    <scope>NUCLEOTIDE SEQUENCE [LARGE SCALE GENOMIC DNA]</scope>
    <source>
        <strain evidence="1 2">TPS81</strain>
    </source>
</reference>
<dbReference type="RefSeq" id="WP_114433238.1">
    <property type="nucleotide sequence ID" value="NZ_QEIN01000063.1"/>
</dbReference>
<comment type="caution">
    <text evidence="1">The sequence shown here is derived from an EMBL/GenBank/DDBJ whole genome shotgun (WGS) entry which is preliminary data.</text>
</comment>
<proteinExistence type="predicted"/>
<dbReference type="AlphaFoldDB" id="A0A368T701"/>
<accession>A0A368T701</accession>
<dbReference type="Proteomes" id="UP000253318">
    <property type="component" value="Unassembled WGS sequence"/>
</dbReference>
<gene>
    <name evidence="1" type="ORF">DEF24_10000</name>
</gene>
<dbReference type="OrthoDB" id="3687018at2"/>
<sequence>MALSLYLTDRSAAAGGATSSTPLRSTGRYVSTTVVTATLLADTADGATDYRCIGAFTSTSVAGVTVTVTGPGLQLAPDPTPASDDLSTAEQALVTASVSEPPPASVTGWSSTATVGALGEWQVRGVWLRRTPTGTPGSKTATLTVAAPGETSVAYTLSWVEPAAVPELPPATAPPLTDLWIGPLGALRRIGERPREWARPRALGAAEHVSLYGAVTTSRARVSPRRTTWTWESLPPDDYDQLAELALVAQRADTTIDAVDPAARNHLRPEQSRGWPLAGVTGTAGVTDLYTLTGSGTLVTATSSGVRYACVQGTAEGDVLTWRHPYHGDAGWPVAPGMPVYLRLATTGASTIYPGARLRLLFADQSGAPLGRATSTAGAGEVSADAPPGAVLVSAQAVLDTSSAVRVIGAAELSYAPPTGGLPPLGDGCPTYSITSMDDAPSWLPYRSIGLEMVEVRSNATR</sequence>
<organism evidence="1 2">
    <name type="scientific">Marinitenerispora sediminis</name>
    <dbReference type="NCBI Taxonomy" id="1931232"/>
    <lineage>
        <taxon>Bacteria</taxon>
        <taxon>Bacillati</taxon>
        <taxon>Actinomycetota</taxon>
        <taxon>Actinomycetes</taxon>
        <taxon>Streptosporangiales</taxon>
        <taxon>Nocardiopsidaceae</taxon>
        <taxon>Marinitenerispora</taxon>
    </lineage>
</organism>
<dbReference type="EMBL" id="QEIN01000063">
    <property type="protein sequence ID" value="RCV59295.1"/>
    <property type="molecule type" value="Genomic_DNA"/>
</dbReference>
<name>A0A368T701_9ACTN</name>
<evidence type="ECO:0000313" key="2">
    <source>
        <dbReference type="Proteomes" id="UP000253318"/>
    </source>
</evidence>
<protein>
    <submittedName>
        <fullName evidence="1">Uncharacterized protein</fullName>
    </submittedName>
</protein>
<keyword evidence="2" id="KW-1185">Reference proteome</keyword>